<accession>A0ABU5DV27</accession>
<gene>
    <name evidence="1" type="ORF">SMD31_04430</name>
</gene>
<sequence length="246" mass="27451">MLFGALVSRATAEDPADTFFREGVWGAPPLLLPTPELAVSFYRLDAISYGAEEMAALSKRAHDLAFPGSLYSKFVSFKKAKFAFTVDARLQVFNPRDLGNNRLAVIFADIEKDEKALYAANQQAYQNVLSREPDLNVETHSVYDRCGLYIFRNKSSALAAILVIPPNEKREIAHYCITYSLLESAGFRGRVESLPQGICVSVRCSQRPKLILTDWDASALGALYGVATPTYDATYRHFREVLQKQP</sequence>
<organism evidence="1 2">
    <name type="scientific">Dongia rigui</name>
    <dbReference type="NCBI Taxonomy" id="940149"/>
    <lineage>
        <taxon>Bacteria</taxon>
        <taxon>Pseudomonadati</taxon>
        <taxon>Pseudomonadota</taxon>
        <taxon>Alphaproteobacteria</taxon>
        <taxon>Rhodospirillales</taxon>
        <taxon>Dongiaceae</taxon>
        <taxon>Dongia</taxon>
    </lineage>
</organism>
<dbReference type="Proteomes" id="UP001271769">
    <property type="component" value="Unassembled WGS sequence"/>
</dbReference>
<keyword evidence="2" id="KW-1185">Reference proteome</keyword>
<dbReference type="RefSeq" id="WP_320499515.1">
    <property type="nucleotide sequence ID" value="NZ_JAXCLX010000001.1"/>
</dbReference>
<comment type="caution">
    <text evidence="1">The sequence shown here is derived from an EMBL/GenBank/DDBJ whole genome shotgun (WGS) entry which is preliminary data.</text>
</comment>
<reference evidence="1 2" key="1">
    <citation type="journal article" date="2013" name="Antonie Van Leeuwenhoek">
        <title>Dongia rigui sp. nov., isolated from freshwater of a large wetland in Korea.</title>
        <authorList>
            <person name="Baik K.S."/>
            <person name="Hwang Y.M."/>
            <person name="Choi J.S."/>
            <person name="Kwon J."/>
            <person name="Seong C.N."/>
        </authorList>
    </citation>
    <scope>NUCLEOTIDE SEQUENCE [LARGE SCALE GENOMIC DNA]</scope>
    <source>
        <strain evidence="1 2">04SU4-P</strain>
    </source>
</reference>
<name>A0ABU5DV27_9PROT</name>
<protein>
    <submittedName>
        <fullName evidence="1">Uncharacterized protein</fullName>
    </submittedName>
</protein>
<proteinExistence type="predicted"/>
<dbReference type="EMBL" id="JAXCLX010000001">
    <property type="protein sequence ID" value="MDY0871149.1"/>
    <property type="molecule type" value="Genomic_DNA"/>
</dbReference>
<evidence type="ECO:0000313" key="1">
    <source>
        <dbReference type="EMBL" id="MDY0871149.1"/>
    </source>
</evidence>
<evidence type="ECO:0000313" key="2">
    <source>
        <dbReference type="Proteomes" id="UP001271769"/>
    </source>
</evidence>